<dbReference type="InParanoid" id="A0A3Q3ET19"/>
<proteinExistence type="predicted"/>
<dbReference type="PANTHER" id="PTHR31649">
    <property type="entry name" value="AGAP009604-PA"/>
    <property type="match status" value="1"/>
</dbReference>
<reference evidence="2" key="2">
    <citation type="submission" date="2025-09" db="UniProtKB">
        <authorList>
            <consortium name="Ensembl"/>
        </authorList>
    </citation>
    <scope>IDENTIFICATION</scope>
</reference>
<feature type="chain" id="PRO_5018580486" evidence="1">
    <location>
        <begin position="17"/>
        <end position="371"/>
    </location>
</feature>
<dbReference type="Ensembl" id="ENSLBET00000011082.1">
    <property type="protein sequence ID" value="ENSLBEP00000010518.1"/>
    <property type="gene ID" value="ENSLBEG00000008135.1"/>
</dbReference>
<keyword evidence="1" id="KW-0732">Signal</keyword>
<dbReference type="AlphaFoldDB" id="A0A3Q3ET19"/>
<feature type="signal peptide" evidence="1">
    <location>
        <begin position="1"/>
        <end position="16"/>
    </location>
</feature>
<reference evidence="2" key="1">
    <citation type="submission" date="2025-08" db="UniProtKB">
        <authorList>
            <consortium name="Ensembl"/>
        </authorList>
    </citation>
    <scope>IDENTIFICATION</scope>
</reference>
<dbReference type="InterPro" id="IPR004991">
    <property type="entry name" value="Aerolysin-like"/>
</dbReference>
<dbReference type="OrthoDB" id="1925699at2759"/>
<dbReference type="GeneTree" id="ENSGT00400000024875"/>
<dbReference type="PANTHER" id="PTHR31649:SF1">
    <property type="entry name" value="FARNESOIC ACID O-METHYL TRANSFERASE DOMAIN-CONTAINING PROTEIN"/>
    <property type="match status" value="1"/>
</dbReference>
<dbReference type="Pfam" id="PF03318">
    <property type="entry name" value="ETX_MTX2"/>
    <property type="match status" value="1"/>
</dbReference>
<evidence type="ECO:0000313" key="2">
    <source>
        <dbReference type="Ensembl" id="ENSLBEP00000010518.1"/>
    </source>
</evidence>
<keyword evidence="3" id="KW-1185">Reference proteome</keyword>
<dbReference type="Pfam" id="PF11901">
    <property type="entry name" value="DM9"/>
    <property type="match status" value="1"/>
</dbReference>
<dbReference type="SUPFAM" id="SSF56973">
    <property type="entry name" value="Aerolisin/ETX pore-forming domain"/>
    <property type="match status" value="1"/>
</dbReference>
<dbReference type="InterPro" id="IPR006616">
    <property type="entry name" value="DM9_repeat"/>
</dbReference>
<sequence>SVSLLLSLHAVTLLNPDLEEKVPEITDNGSPLAPLTPAELLRSRTRHSFSFRYQGSTLEWQTSYGSIPSGAVSIYNSYTKRTDYVCKYGCSAGFINPSKGLHCHYPYGGEERLGYPFEILVNKGNFEILEWKDDSWGGVPEHSVTTCLGQDVYVAKNQYGLGKVHARHKAFFLPWEGEEYWYKNYQVLTVNKNVYKERMYNVIYNTNVKVTEHPPQIMVQSTITNKECLPVTKTLSLSKTYQEERRWDTSTATTTGISSSITATIPFIGSLGITLETAITVEFSSGQTMTKSTTYTDSVEQTVPPNHSCKIHMVGSKYEANIPFTARLRRTYYDRRTTEVSISGTFKGVNIDRIHTIVDRCEPLPNARPCS</sequence>
<accession>A0A3Q3ET19</accession>
<evidence type="ECO:0000313" key="3">
    <source>
        <dbReference type="Proteomes" id="UP000261660"/>
    </source>
</evidence>
<protein>
    <submittedName>
        <fullName evidence="2">Natterin-3-like</fullName>
    </submittedName>
</protein>
<name>A0A3Q3ET19_9LABR</name>
<dbReference type="Proteomes" id="UP000261660">
    <property type="component" value="Unplaced"/>
</dbReference>
<dbReference type="SMART" id="SM00696">
    <property type="entry name" value="DM9"/>
    <property type="match status" value="1"/>
</dbReference>
<dbReference type="CDD" id="cd20220">
    <property type="entry name" value="PFM_natterin-3-like"/>
    <property type="match status" value="1"/>
</dbReference>
<dbReference type="Gene3D" id="2.170.15.10">
    <property type="entry name" value="Proaerolysin, chain A, domain 3"/>
    <property type="match status" value="1"/>
</dbReference>
<evidence type="ECO:0000256" key="1">
    <source>
        <dbReference type="SAM" id="SignalP"/>
    </source>
</evidence>
<organism evidence="2 3">
    <name type="scientific">Labrus bergylta</name>
    <name type="common">ballan wrasse</name>
    <dbReference type="NCBI Taxonomy" id="56723"/>
    <lineage>
        <taxon>Eukaryota</taxon>
        <taxon>Metazoa</taxon>
        <taxon>Chordata</taxon>
        <taxon>Craniata</taxon>
        <taxon>Vertebrata</taxon>
        <taxon>Euteleostomi</taxon>
        <taxon>Actinopterygii</taxon>
        <taxon>Neopterygii</taxon>
        <taxon>Teleostei</taxon>
        <taxon>Neoteleostei</taxon>
        <taxon>Acanthomorphata</taxon>
        <taxon>Eupercaria</taxon>
        <taxon>Labriformes</taxon>
        <taxon>Labridae</taxon>
        <taxon>Labrus</taxon>
    </lineage>
</organism>